<reference evidence="2" key="1">
    <citation type="journal article" date="2007" name="Plant Cell">
        <title>Dothideomycete-plant interactions illuminated by genome sequencing and EST analysis of the wheat pathogen Stagonospora nodorum.</title>
        <authorList>
            <person name="Hane J.K."/>
            <person name="Lowe R.G."/>
            <person name="Solomon P.S."/>
            <person name="Tan K.C."/>
            <person name="Schoch C.L."/>
            <person name="Spatafora J.W."/>
            <person name="Crous P.W."/>
            <person name="Kodira C."/>
            <person name="Birren B.W."/>
            <person name="Galagan J.E."/>
            <person name="Torriani S.F."/>
            <person name="McDonald B.A."/>
            <person name="Oliver R.P."/>
        </authorList>
    </citation>
    <scope>NUCLEOTIDE SEQUENCE [LARGE SCALE GENOMIC DNA]</scope>
    <source>
        <strain evidence="2">SN15 / ATCC MYA-4574 / FGSC 10173</strain>
    </source>
</reference>
<dbReference type="KEGG" id="pno:SNOG_11930"/>
<protein>
    <submittedName>
        <fullName evidence="1">Uncharacterized protein</fullName>
    </submittedName>
</protein>
<accession>Q0U8I4</accession>
<dbReference type="RefSeq" id="XP_001802165.1">
    <property type="nucleotide sequence ID" value="XM_001802113.1"/>
</dbReference>
<gene>
    <name evidence="1" type="ORF">SNOG_11930</name>
</gene>
<dbReference type="Proteomes" id="UP000001055">
    <property type="component" value="Unassembled WGS sequence"/>
</dbReference>
<proteinExistence type="predicted"/>
<evidence type="ECO:0000313" key="2">
    <source>
        <dbReference type="Proteomes" id="UP000001055"/>
    </source>
</evidence>
<dbReference type="VEuPathDB" id="FungiDB:JI435_110320"/>
<dbReference type="InParanoid" id="Q0U8I4"/>
<name>Q0U8I4_PHANO</name>
<dbReference type="AlphaFoldDB" id="Q0U8I4"/>
<evidence type="ECO:0000313" key="1">
    <source>
        <dbReference type="EMBL" id="EAT80974.1"/>
    </source>
</evidence>
<dbReference type="GeneID" id="5979073"/>
<organism evidence="1 2">
    <name type="scientific">Phaeosphaeria nodorum (strain SN15 / ATCC MYA-4574 / FGSC 10173)</name>
    <name type="common">Glume blotch fungus</name>
    <name type="synonym">Parastagonospora nodorum</name>
    <dbReference type="NCBI Taxonomy" id="321614"/>
    <lineage>
        <taxon>Eukaryota</taxon>
        <taxon>Fungi</taxon>
        <taxon>Dikarya</taxon>
        <taxon>Ascomycota</taxon>
        <taxon>Pezizomycotina</taxon>
        <taxon>Dothideomycetes</taxon>
        <taxon>Pleosporomycetidae</taxon>
        <taxon>Pleosporales</taxon>
        <taxon>Pleosporineae</taxon>
        <taxon>Phaeosphaeriaceae</taxon>
        <taxon>Parastagonospora</taxon>
    </lineage>
</organism>
<dbReference type="EMBL" id="CH445344">
    <property type="protein sequence ID" value="EAT80974.1"/>
    <property type="molecule type" value="Genomic_DNA"/>
</dbReference>
<sequence length="115" mass="13249">MSEICYDRCLQLSEAALELAYTKGPLEAQRIKAEQRLGNAVDRTVVLALLERLTVHSHGVETDFWDLDSFHYLFSHLTLRYLYISRVSLIEDILVLSAHTSKTPLTSTRTRRVRD</sequence>